<reference evidence="2 3" key="2">
    <citation type="submission" date="2015-05" db="EMBL/GenBank/DDBJ databases">
        <authorList>
            <person name="Morales-Cruz A."/>
            <person name="Amrine K.C."/>
            <person name="Cantu D."/>
        </authorList>
    </citation>
    <scope>NUCLEOTIDE SEQUENCE [LARGE SCALE GENOMIC DNA]</scope>
    <source>
        <strain evidence="2">DA912</strain>
    </source>
</reference>
<proteinExistence type="predicted"/>
<sequence length="184" mass="20838">MHIIGKTSNDKYYDVVMCDSCVQYLQHIGCAFEIESEDLFVDSESAESAESVESAESADSSEFESDDFDEFESDDFDSESAEPAEPIDFVSVDVVFVEYTKLEFDVLESAGSGEPVSDEIESKELRKRRHYDVSQPKQAEIEVYGIHEATTRARGRFIVNAPQLYQQHWLLGCNQMGDLFTQLL</sequence>
<feature type="compositionally biased region" description="Low complexity" evidence="1">
    <location>
        <begin position="48"/>
        <end position="58"/>
    </location>
</feature>
<comment type="caution">
    <text evidence="2">The sequence shown here is derived from an EMBL/GenBank/DDBJ whole genome shotgun (WGS) entry which is preliminary data.</text>
</comment>
<dbReference type="EMBL" id="LCUC01000366">
    <property type="protein sequence ID" value="KKY31693.1"/>
    <property type="molecule type" value="Genomic_DNA"/>
</dbReference>
<evidence type="ECO:0000313" key="3">
    <source>
        <dbReference type="Proteomes" id="UP000034680"/>
    </source>
</evidence>
<name>A0A0G2H8V4_9PEZI</name>
<evidence type="ECO:0000256" key="1">
    <source>
        <dbReference type="SAM" id="MobiDB-lite"/>
    </source>
</evidence>
<evidence type="ECO:0000313" key="2">
    <source>
        <dbReference type="EMBL" id="KKY31693.1"/>
    </source>
</evidence>
<feature type="compositionally biased region" description="Acidic residues" evidence="1">
    <location>
        <begin position="59"/>
        <end position="82"/>
    </location>
</feature>
<dbReference type="AlphaFoldDB" id="A0A0G2H8V4"/>
<gene>
    <name evidence="2" type="ORF">UCDDA912_g08346</name>
</gene>
<organism evidence="2 3">
    <name type="scientific">Diaporthe ampelina</name>
    <dbReference type="NCBI Taxonomy" id="1214573"/>
    <lineage>
        <taxon>Eukaryota</taxon>
        <taxon>Fungi</taxon>
        <taxon>Dikarya</taxon>
        <taxon>Ascomycota</taxon>
        <taxon>Pezizomycotina</taxon>
        <taxon>Sordariomycetes</taxon>
        <taxon>Sordariomycetidae</taxon>
        <taxon>Diaporthales</taxon>
        <taxon>Diaporthaceae</taxon>
        <taxon>Diaporthe</taxon>
    </lineage>
</organism>
<dbReference type="Proteomes" id="UP000034680">
    <property type="component" value="Unassembled WGS sequence"/>
</dbReference>
<dbReference type="OrthoDB" id="5143345at2759"/>
<accession>A0A0G2H8V4</accession>
<protein>
    <submittedName>
        <fullName evidence="2">Uncharacterized protein</fullName>
    </submittedName>
</protein>
<reference evidence="2 3" key="1">
    <citation type="submission" date="2015-05" db="EMBL/GenBank/DDBJ databases">
        <title>Distinctive expansion of gene families associated with plant cell wall degradation and secondary metabolism in the genomes of grapevine trunk pathogens.</title>
        <authorList>
            <person name="Lawrence D.P."/>
            <person name="Travadon R."/>
            <person name="Rolshausen P.E."/>
            <person name="Baumgartner K."/>
        </authorList>
    </citation>
    <scope>NUCLEOTIDE SEQUENCE [LARGE SCALE GENOMIC DNA]</scope>
    <source>
        <strain evidence="2">DA912</strain>
    </source>
</reference>
<keyword evidence="3" id="KW-1185">Reference proteome</keyword>
<feature type="region of interest" description="Disordered" evidence="1">
    <location>
        <begin position="43"/>
        <end position="84"/>
    </location>
</feature>